<organism evidence="9 10">
    <name type="scientific">Ruminiclostridium cellobioparum subsp. termitidis CT1112</name>
    <dbReference type="NCBI Taxonomy" id="1195236"/>
    <lineage>
        <taxon>Bacteria</taxon>
        <taxon>Bacillati</taxon>
        <taxon>Bacillota</taxon>
        <taxon>Clostridia</taxon>
        <taxon>Eubacteriales</taxon>
        <taxon>Oscillospiraceae</taxon>
        <taxon>Ruminiclostridium</taxon>
    </lineage>
</organism>
<dbReference type="eggNOG" id="COG0586">
    <property type="taxonomic scope" value="Bacteria"/>
</dbReference>
<dbReference type="NCBIfam" id="NF008102">
    <property type="entry name" value="PRK10847.1"/>
    <property type="match status" value="1"/>
</dbReference>
<dbReference type="Proteomes" id="UP000014155">
    <property type="component" value="Unassembled WGS sequence"/>
</dbReference>
<evidence type="ECO:0000256" key="5">
    <source>
        <dbReference type="ARBA" id="ARBA00022989"/>
    </source>
</evidence>
<feature type="transmembrane region" description="Helical" evidence="7">
    <location>
        <begin position="154"/>
        <end position="176"/>
    </location>
</feature>
<name>S0FXK1_RUMCE</name>
<evidence type="ECO:0000256" key="6">
    <source>
        <dbReference type="ARBA" id="ARBA00023136"/>
    </source>
</evidence>
<keyword evidence="5 7" id="KW-1133">Transmembrane helix</keyword>
<evidence type="ECO:0000256" key="4">
    <source>
        <dbReference type="ARBA" id="ARBA00022692"/>
    </source>
</evidence>
<reference evidence="9 10" key="1">
    <citation type="journal article" date="2013" name="Genome Announc.">
        <title>Draft Genome Sequence of the Cellulolytic, Mesophilic, Anaerobic Bacterium Clostridium termitidis Strain CT1112 (DSM 5398).</title>
        <authorList>
            <person name="Lal S."/>
            <person name="Ramachandran U."/>
            <person name="Zhang X."/>
            <person name="Munir R."/>
            <person name="Sparling R."/>
            <person name="Levin D.B."/>
        </authorList>
    </citation>
    <scope>NUCLEOTIDE SEQUENCE [LARGE SCALE GENOMIC DNA]</scope>
    <source>
        <strain evidence="9 10">CT1112</strain>
    </source>
</reference>
<keyword evidence="10" id="KW-1185">Reference proteome</keyword>
<evidence type="ECO:0000256" key="3">
    <source>
        <dbReference type="ARBA" id="ARBA00022475"/>
    </source>
</evidence>
<gene>
    <name evidence="9" type="ORF">CTER_0142</name>
</gene>
<feature type="transmembrane region" description="Helical" evidence="7">
    <location>
        <begin position="28"/>
        <end position="49"/>
    </location>
</feature>
<feature type="domain" description="VTT" evidence="8">
    <location>
        <begin position="49"/>
        <end position="173"/>
    </location>
</feature>
<evidence type="ECO:0000256" key="2">
    <source>
        <dbReference type="ARBA" id="ARBA00010792"/>
    </source>
</evidence>
<dbReference type="GO" id="GO:0005886">
    <property type="term" value="C:plasma membrane"/>
    <property type="evidence" value="ECO:0007669"/>
    <property type="project" value="UniProtKB-SubCell"/>
</dbReference>
<feature type="transmembrane region" description="Helical" evidence="7">
    <location>
        <begin position="69"/>
        <end position="90"/>
    </location>
</feature>
<feature type="transmembrane region" description="Helical" evidence="7">
    <location>
        <begin position="188"/>
        <end position="206"/>
    </location>
</feature>
<sequence length="215" mass="24274">MNLIFQFIDFVVHLDVHLTQVARDFGMWTYLFLFLVIFCETGLVFTPFLPGDSMIFVIGNLAKSGELNFPAIIAVLMVAAVLGDTCNYHIGKFFGLKLFSKDNARFLKKEYLIKTQNFYEKYGGKTIIIARFIPIIRTFAPFVAGMGSMNYSKFLSYNVIGGISWVALFSFAGFFFGKIPFVENNFSVVILAIIFISLLPGVITFLRERKSSPAK</sequence>
<dbReference type="InterPro" id="IPR058127">
    <property type="entry name" value="DedA"/>
</dbReference>
<keyword evidence="4 7" id="KW-0812">Transmembrane</keyword>
<dbReference type="AlphaFoldDB" id="S0FXK1"/>
<comment type="similarity">
    <text evidence="2 7">Belongs to the DedA family.</text>
</comment>
<proteinExistence type="inferred from homology"/>
<dbReference type="PANTHER" id="PTHR30353">
    <property type="entry name" value="INNER MEMBRANE PROTEIN DEDA-RELATED"/>
    <property type="match status" value="1"/>
</dbReference>
<comment type="caution">
    <text evidence="9">The sequence shown here is derived from an EMBL/GenBank/DDBJ whole genome shotgun (WGS) entry which is preliminary data.</text>
</comment>
<keyword evidence="6 7" id="KW-0472">Membrane</keyword>
<dbReference type="InterPro" id="IPR032818">
    <property type="entry name" value="DedA-like"/>
</dbReference>
<keyword evidence="3 7" id="KW-1003">Cell membrane</keyword>
<evidence type="ECO:0000256" key="7">
    <source>
        <dbReference type="RuleBase" id="RU367016"/>
    </source>
</evidence>
<dbReference type="PATRIC" id="fig|1195236.3.peg.443"/>
<dbReference type="InterPro" id="IPR032816">
    <property type="entry name" value="VTT_dom"/>
</dbReference>
<dbReference type="EMBL" id="AORV01000013">
    <property type="protein sequence ID" value="EMS73839.1"/>
    <property type="molecule type" value="Genomic_DNA"/>
</dbReference>
<evidence type="ECO:0000259" key="8">
    <source>
        <dbReference type="Pfam" id="PF09335"/>
    </source>
</evidence>
<evidence type="ECO:0000313" key="9">
    <source>
        <dbReference type="EMBL" id="EMS73839.1"/>
    </source>
</evidence>
<comment type="subcellular location">
    <subcellularLocation>
        <location evidence="1 7">Cell membrane</location>
        <topology evidence="1 7">Multi-pass membrane protein</topology>
    </subcellularLocation>
</comment>
<evidence type="ECO:0000313" key="10">
    <source>
        <dbReference type="Proteomes" id="UP000014155"/>
    </source>
</evidence>
<dbReference type="Pfam" id="PF09335">
    <property type="entry name" value="VTT_dom"/>
    <property type="match status" value="1"/>
</dbReference>
<dbReference type="PANTHER" id="PTHR30353:SF0">
    <property type="entry name" value="TRANSMEMBRANE PROTEIN"/>
    <property type="match status" value="1"/>
</dbReference>
<dbReference type="RefSeq" id="WP_004623385.1">
    <property type="nucleotide sequence ID" value="NZ_AORV01000013.1"/>
</dbReference>
<dbReference type="STRING" id="1195236.CTER_0142"/>
<evidence type="ECO:0000256" key="1">
    <source>
        <dbReference type="ARBA" id="ARBA00004651"/>
    </source>
</evidence>
<protein>
    <submittedName>
        <fullName evidence="9">Putative membrane-associated protein</fullName>
    </submittedName>
</protein>
<accession>S0FXK1</accession>